<dbReference type="OrthoDB" id="2143914at2759"/>
<dbReference type="OMA" id="DPEINHC"/>
<sequence>MGRARRKWTAGEDALLRRVVSAALSESRPLLWRELAKDIPGRSNKDCRRRWWNSLADGTAKGLWSGDEDSRLMQAVKEVGTNWRLVAQHVATRTPDQCSSHWTQVLDPEINHCNWTLPEDQQLLQEVVSQGTNWTAISAIHVPRRTTLALKNRYSTLRLKREKKRKKRRSLTAIQFEKGSLSGISKTESTAIPLSRSPCPGEKGEGVAPAGYDDCKIIVSEATTDDTDGMTSCSSIPASVVSNDVDMAMDWSGFLDARNGFCHTAVADGAALTQFWKQDLDVSNYDQYQFPCMDPIMPIDTGADPFGLIRDPMVLYPEH</sequence>
<dbReference type="SMART" id="SM00717">
    <property type="entry name" value="SANT"/>
    <property type="match status" value="3"/>
</dbReference>
<dbReference type="Proteomes" id="UP000323067">
    <property type="component" value="Chromosome iv"/>
</dbReference>
<dbReference type="PANTHER" id="PTHR45614">
    <property type="entry name" value="MYB PROTEIN-RELATED"/>
    <property type="match status" value="1"/>
</dbReference>
<dbReference type="VEuPathDB" id="FungiDB:CCM_09566"/>
<dbReference type="InterPro" id="IPR009057">
    <property type="entry name" value="Homeodomain-like_sf"/>
</dbReference>
<dbReference type="CDD" id="cd00167">
    <property type="entry name" value="SANT"/>
    <property type="match status" value="3"/>
</dbReference>
<feature type="domain" description="HTH myb-type" evidence="2">
    <location>
        <begin position="1"/>
        <end position="59"/>
    </location>
</feature>
<dbReference type="SUPFAM" id="SSF46689">
    <property type="entry name" value="Homeodomain-like"/>
    <property type="match status" value="2"/>
</dbReference>
<keyword evidence="3" id="KW-0238">DNA-binding</keyword>
<dbReference type="EMBL" id="CP023322">
    <property type="protein sequence ID" value="ATY59783.1"/>
    <property type="molecule type" value="Genomic_DNA"/>
</dbReference>
<dbReference type="Gene3D" id="1.10.10.60">
    <property type="entry name" value="Homeodomain-like"/>
    <property type="match status" value="3"/>
</dbReference>
<feature type="domain" description="Myb-like" evidence="1">
    <location>
        <begin position="107"/>
        <end position="158"/>
    </location>
</feature>
<name>A0A2H4S9K2_CORMI</name>
<dbReference type="InterPro" id="IPR017930">
    <property type="entry name" value="Myb_dom"/>
</dbReference>
<evidence type="ECO:0000259" key="1">
    <source>
        <dbReference type="PROSITE" id="PS50090"/>
    </source>
</evidence>
<feature type="domain" description="Myb-like" evidence="1">
    <location>
        <begin position="56"/>
        <end position="106"/>
    </location>
</feature>
<dbReference type="Pfam" id="PF13921">
    <property type="entry name" value="Myb_DNA-bind_6"/>
    <property type="match status" value="1"/>
</dbReference>
<dbReference type="PROSITE" id="PS50090">
    <property type="entry name" value="MYB_LIKE"/>
    <property type="match status" value="3"/>
</dbReference>
<accession>A0A2H4S9K2</accession>
<dbReference type="GO" id="GO:0000981">
    <property type="term" value="F:DNA-binding transcription factor activity, RNA polymerase II-specific"/>
    <property type="evidence" value="ECO:0007669"/>
    <property type="project" value="TreeGrafter"/>
</dbReference>
<gene>
    <name evidence="3" type="ORF">A9K55_002221</name>
</gene>
<dbReference type="GO" id="GO:0000978">
    <property type="term" value="F:RNA polymerase II cis-regulatory region sequence-specific DNA binding"/>
    <property type="evidence" value="ECO:0007669"/>
    <property type="project" value="TreeGrafter"/>
</dbReference>
<dbReference type="Pfam" id="PF00249">
    <property type="entry name" value="Myb_DNA-binding"/>
    <property type="match status" value="1"/>
</dbReference>
<feature type="domain" description="HTH myb-type" evidence="2">
    <location>
        <begin position="61"/>
        <end position="110"/>
    </location>
</feature>
<dbReference type="InterPro" id="IPR050560">
    <property type="entry name" value="MYB_TF"/>
</dbReference>
<dbReference type="InterPro" id="IPR001005">
    <property type="entry name" value="SANT/Myb"/>
</dbReference>
<evidence type="ECO:0000313" key="4">
    <source>
        <dbReference type="Proteomes" id="UP000323067"/>
    </source>
</evidence>
<evidence type="ECO:0000259" key="2">
    <source>
        <dbReference type="PROSITE" id="PS51294"/>
    </source>
</evidence>
<reference evidence="3 4" key="1">
    <citation type="journal article" date="2017" name="BMC Genomics">
        <title>Chromosome level assembly and secondary metabolite potential of the parasitic fungus Cordyceps militaris.</title>
        <authorList>
            <person name="Kramer G.J."/>
            <person name="Nodwell J.R."/>
        </authorList>
    </citation>
    <scope>NUCLEOTIDE SEQUENCE [LARGE SCALE GENOMIC DNA]</scope>
    <source>
        <strain evidence="3 4">ATCC 34164</strain>
    </source>
</reference>
<feature type="domain" description="HTH myb-type" evidence="2">
    <location>
        <begin position="111"/>
        <end position="162"/>
    </location>
</feature>
<evidence type="ECO:0000313" key="3">
    <source>
        <dbReference type="EMBL" id="ATY59783.1"/>
    </source>
</evidence>
<dbReference type="PROSITE" id="PS51294">
    <property type="entry name" value="HTH_MYB"/>
    <property type="match status" value="3"/>
</dbReference>
<feature type="domain" description="Myb-like" evidence="1">
    <location>
        <begin position="1"/>
        <end position="55"/>
    </location>
</feature>
<dbReference type="VEuPathDB" id="FungiDB:A9K55_002221"/>
<protein>
    <submittedName>
        <fullName evidence="3">DNA-binding protein eta2, putative</fullName>
    </submittedName>
</protein>
<proteinExistence type="predicted"/>
<dbReference type="GO" id="GO:0005634">
    <property type="term" value="C:nucleus"/>
    <property type="evidence" value="ECO:0007669"/>
    <property type="project" value="TreeGrafter"/>
</dbReference>
<organism evidence="3 4">
    <name type="scientific">Cordyceps militaris</name>
    <name type="common">Caterpillar fungus</name>
    <name type="synonym">Clavaria militaris</name>
    <dbReference type="NCBI Taxonomy" id="73501"/>
    <lineage>
        <taxon>Eukaryota</taxon>
        <taxon>Fungi</taxon>
        <taxon>Dikarya</taxon>
        <taxon>Ascomycota</taxon>
        <taxon>Pezizomycotina</taxon>
        <taxon>Sordariomycetes</taxon>
        <taxon>Hypocreomycetidae</taxon>
        <taxon>Hypocreales</taxon>
        <taxon>Cordycipitaceae</taxon>
        <taxon>Cordyceps</taxon>
    </lineage>
</organism>
<dbReference type="AlphaFoldDB" id="A0A2H4S9K2"/>